<name>A0A2P8H3X2_9BACL</name>
<accession>A0A2P8H3X2</accession>
<gene>
    <name evidence="1" type="ORF">B0H99_10346</name>
</gene>
<sequence length="169" mass="19492">MKEVIIKETDKLKGLKLRTAGRAANLFWLGFGEIIPITRRGETEEAPEFALHIQCAWRLSANFKIVVASQDLFVPRSDWAEDDEEFEWDIPGNNRFDERITDFLKVAAGTLFITEVQVDSLGGLKILMSNSFVLEVFPDSSEEWEFWRFFNRQQNSPHFVVSVNGVEYV</sequence>
<comment type="caution">
    <text evidence="1">The sequence shown here is derived from an EMBL/GenBank/DDBJ whole genome shotgun (WGS) entry which is preliminary data.</text>
</comment>
<evidence type="ECO:0000313" key="1">
    <source>
        <dbReference type="EMBL" id="PSL40914.1"/>
    </source>
</evidence>
<keyword evidence="2" id="KW-1185">Reference proteome</keyword>
<reference evidence="1 2" key="1">
    <citation type="submission" date="2018-03" db="EMBL/GenBank/DDBJ databases">
        <title>Genomic Encyclopedia of Type Strains, Phase III (KMG-III): the genomes of soil and plant-associated and newly described type strains.</title>
        <authorList>
            <person name="Whitman W."/>
        </authorList>
    </citation>
    <scope>NUCLEOTIDE SEQUENCE [LARGE SCALE GENOMIC DNA]</scope>
    <source>
        <strain evidence="1 2">CGMCC 1.12259</strain>
    </source>
</reference>
<proteinExistence type="predicted"/>
<dbReference type="RefSeq" id="WP_106532426.1">
    <property type="nucleotide sequence ID" value="NZ_PYAT01000003.1"/>
</dbReference>
<protein>
    <submittedName>
        <fullName evidence="1">Uncharacterized protein</fullName>
    </submittedName>
</protein>
<dbReference type="AlphaFoldDB" id="A0A2P8H3X2"/>
<dbReference type="Proteomes" id="UP000242682">
    <property type="component" value="Unassembled WGS sequence"/>
</dbReference>
<organism evidence="1 2">
    <name type="scientific">Planomicrobium soli</name>
    <dbReference type="NCBI Taxonomy" id="1176648"/>
    <lineage>
        <taxon>Bacteria</taxon>
        <taxon>Bacillati</taxon>
        <taxon>Bacillota</taxon>
        <taxon>Bacilli</taxon>
        <taxon>Bacillales</taxon>
        <taxon>Caryophanaceae</taxon>
        <taxon>Planomicrobium</taxon>
    </lineage>
</organism>
<dbReference type="EMBL" id="PYAT01000003">
    <property type="protein sequence ID" value="PSL40914.1"/>
    <property type="molecule type" value="Genomic_DNA"/>
</dbReference>
<evidence type="ECO:0000313" key="2">
    <source>
        <dbReference type="Proteomes" id="UP000242682"/>
    </source>
</evidence>
<dbReference type="OrthoDB" id="2059196at2"/>